<evidence type="ECO:0000313" key="2">
    <source>
        <dbReference type="EMBL" id="OPB39040.1"/>
    </source>
</evidence>
<reference evidence="2 3" key="1">
    <citation type="submission" date="2016-04" db="EMBL/GenBank/DDBJ databases">
        <title>Multiple horizontal gene transfer events from other fungi enriched the ability of the initially mycotrophic fungus Trichoderma (Ascomycota) to feed on dead plant biomass.</title>
        <authorList>
            <person name="Atanasova L."/>
            <person name="Chenthamara K."/>
            <person name="Zhang J."/>
            <person name="Grujic M."/>
            <person name="Henrissat B."/>
            <person name="Kuo A."/>
            <person name="Aertz A."/>
            <person name="Salamov A."/>
            <person name="Lipzen A."/>
            <person name="Labutti K."/>
            <person name="Barry K."/>
            <person name="Miao Y."/>
            <person name="Rahimi M.J."/>
            <person name="Shen Q."/>
            <person name="Grigoriev I.V."/>
            <person name="Kubicek C.P."/>
            <person name="Druzhinina I.S."/>
        </authorList>
    </citation>
    <scope>NUCLEOTIDE SEQUENCE [LARGE SCALE GENOMIC DNA]</scope>
    <source>
        <strain evidence="2 3">NJAU 4742</strain>
    </source>
</reference>
<sequence length="245" mass="26655">MARTLVNISDTIFVGGKQGKYTGSAVKSSTSSKHPPVYVPHGKGVMRYKDGTTYEGEWDNGIPSGHGKYTTKTAECAGMWSKGVKAGHGKLTTSDGRVYDGWFKAGQKSGAGTQKNNKTGHSYSGQWKNNLPFGKGVWRWANGDWMEGTWNSSQASGKGTTFRHFGNGSTYEGETHNGKFTGRGKIIYRNGGVYRGLCYHGMRHGAGSYKSKDGVLYEGTWSNDAEKGVFVITHVASGAKKKHRY</sequence>
<dbReference type="Gene3D" id="2.20.110.10">
    <property type="entry name" value="Histone H3 K4-specific methyltransferase SET7/9 N-terminal domain"/>
    <property type="match status" value="4"/>
</dbReference>
<keyword evidence="3" id="KW-1185">Reference proteome</keyword>
<evidence type="ECO:0000256" key="1">
    <source>
        <dbReference type="ARBA" id="ARBA00022737"/>
    </source>
</evidence>
<dbReference type="EMBL" id="LVVK01000019">
    <property type="protein sequence ID" value="OPB39040.1"/>
    <property type="molecule type" value="Genomic_DNA"/>
</dbReference>
<accession>A0A1T3CD66</accession>
<dbReference type="OrthoDB" id="294378at2759"/>
<dbReference type="SUPFAM" id="SSF82185">
    <property type="entry name" value="Histone H3 K4-specific methyltransferase SET7/9 N-terminal domain"/>
    <property type="match status" value="3"/>
</dbReference>
<evidence type="ECO:0000313" key="3">
    <source>
        <dbReference type="Proteomes" id="UP000191004"/>
    </source>
</evidence>
<keyword evidence="1" id="KW-0677">Repeat</keyword>
<dbReference type="PANTHER" id="PTHR43215">
    <property type="entry name" value="RADIAL SPOKE HEAD 1 HOMOLOG"/>
    <property type="match status" value="1"/>
</dbReference>
<evidence type="ECO:0008006" key="4">
    <source>
        <dbReference type="Google" id="ProtNLM"/>
    </source>
</evidence>
<dbReference type="InterPro" id="IPR003409">
    <property type="entry name" value="MORN"/>
</dbReference>
<comment type="caution">
    <text evidence="2">The sequence shown here is derived from an EMBL/GenBank/DDBJ whole genome shotgun (WGS) entry which is preliminary data.</text>
</comment>
<protein>
    <recommendedName>
        <fullName evidence="4">MORN repeat protein</fullName>
    </recommendedName>
</protein>
<dbReference type="PANTHER" id="PTHR43215:SF14">
    <property type="entry name" value="RADIAL SPOKE HEAD 1 HOMOLOG"/>
    <property type="match status" value="1"/>
</dbReference>
<dbReference type="Proteomes" id="UP000191004">
    <property type="component" value="Unassembled WGS sequence"/>
</dbReference>
<dbReference type="SMART" id="SM00698">
    <property type="entry name" value="MORN"/>
    <property type="match status" value="6"/>
</dbReference>
<gene>
    <name evidence="2" type="ORF">A0O28_0047450</name>
</gene>
<dbReference type="AlphaFoldDB" id="A0A1T3CD66"/>
<organism evidence="2 3">
    <name type="scientific">Trichoderma guizhouense</name>
    <dbReference type="NCBI Taxonomy" id="1491466"/>
    <lineage>
        <taxon>Eukaryota</taxon>
        <taxon>Fungi</taxon>
        <taxon>Dikarya</taxon>
        <taxon>Ascomycota</taxon>
        <taxon>Pezizomycotina</taxon>
        <taxon>Sordariomycetes</taxon>
        <taxon>Hypocreomycetidae</taxon>
        <taxon>Hypocreales</taxon>
        <taxon>Hypocreaceae</taxon>
        <taxon>Trichoderma</taxon>
    </lineage>
</organism>
<name>A0A1T3CD66_9HYPO</name>
<proteinExistence type="predicted"/>
<dbReference type="Pfam" id="PF02493">
    <property type="entry name" value="MORN"/>
    <property type="match status" value="7"/>
</dbReference>